<sequence>MKKSFLSIIGGLIIGLILAFIFFDYQPITNEHIGLGGVDRNVKDMDFDFVYNASLLVIGISIFIYVIWSFVDKKKDEKFLKEYTNSKKSK</sequence>
<comment type="caution">
    <text evidence="2">The sequence shown here is derived from an EMBL/GenBank/DDBJ whole genome shotgun (WGS) entry which is preliminary data.</text>
</comment>
<organism evidence="2 3">
    <name type="scientific">Planococcus shixiaomingii</name>
    <dbReference type="NCBI Taxonomy" id="3058393"/>
    <lineage>
        <taxon>Bacteria</taxon>
        <taxon>Bacillati</taxon>
        <taxon>Bacillota</taxon>
        <taxon>Bacilli</taxon>
        <taxon>Bacillales</taxon>
        <taxon>Caryophanaceae</taxon>
        <taxon>Planococcus</taxon>
    </lineage>
</organism>
<evidence type="ECO:0000256" key="1">
    <source>
        <dbReference type="SAM" id="Phobius"/>
    </source>
</evidence>
<dbReference type="EMBL" id="JAUJWV010000001">
    <property type="protein sequence ID" value="MDN7240966.1"/>
    <property type="molecule type" value="Genomic_DNA"/>
</dbReference>
<dbReference type="RefSeq" id="WP_301722859.1">
    <property type="nucleotide sequence ID" value="NZ_JAUJWV010000001.1"/>
</dbReference>
<reference evidence="2 3" key="1">
    <citation type="submission" date="2023-06" db="EMBL/GenBank/DDBJ databases">
        <title>Novel species in genus Planococcus.</title>
        <authorList>
            <person name="Ning S."/>
        </authorList>
    </citation>
    <scope>NUCLEOTIDE SEQUENCE [LARGE SCALE GENOMIC DNA]</scope>
    <source>
        <strain evidence="2 3">N028</strain>
    </source>
</reference>
<proteinExistence type="predicted"/>
<evidence type="ECO:0000313" key="2">
    <source>
        <dbReference type="EMBL" id="MDN7240966.1"/>
    </source>
</evidence>
<name>A0ABT8MZ99_9BACL</name>
<dbReference type="Proteomes" id="UP001172055">
    <property type="component" value="Unassembled WGS sequence"/>
</dbReference>
<keyword evidence="1" id="KW-1133">Transmembrane helix</keyword>
<protein>
    <submittedName>
        <fullName evidence="2">Uncharacterized protein</fullName>
    </submittedName>
</protein>
<accession>A0ABT8MZ99</accession>
<feature type="transmembrane region" description="Helical" evidence="1">
    <location>
        <begin position="49"/>
        <end position="71"/>
    </location>
</feature>
<gene>
    <name evidence="2" type="ORF">QWY14_04150</name>
</gene>
<keyword evidence="3" id="KW-1185">Reference proteome</keyword>
<feature type="transmembrane region" description="Helical" evidence="1">
    <location>
        <begin position="5"/>
        <end position="23"/>
    </location>
</feature>
<evidence type="ECO:0000313" key="3">
    <source>
        <dbReference type="Proteomes" id="UP001172055"/>
    </source>
</evidence>
<keyword evidence="1" id="KW-0472">Membrane</keyword>
<keyword evidence="1" id="KW-0812">Transmembrane</keyword>